<dbReference type="InterPro" id="IPR013767">
    <property type="entry name" value="PAS_fold"/>
</dbReference>
<evidence type="ECO:0000259" key="6">
    <source>
        <dbReference type="PROSITE" id="PS50045"/>
    </source>
</evidence>
<dbReference type="Pfam" id="PF01590">
    <property type="entry name" value="GAF"/>
    <property type="match status" value="1"/>
</dbReference>
<dbReference type="InterPro" id="IPR000014">
    <property type="entry name" value="PAS"/>
</dbReference>
<evidence type="ECO:0000256" key="4">
    <source>
        <dbReference type="ARBA" id="ARBA00023125"/>
    </source>
</evidence>
<dbReference type="PANTHER" id="PTHR32071">
    <property type="entry name" value="TRANSCRIPTIONAL REGULATORY PROTEIN"/>
    <property type="match status" value="1"/>
</dbReference>
<dbReference type="GO" id="GO:0006355">
    <property type="term" value="P:regulation of DNA-templated transcription"/>
    <property type="evidence" value="ECO:0007669"/>
    <property type="project" value="InterPro"/>
</dbReference>
<dbReference type="InterPro" id="IPR035965">
    <property type="entry name" value="PAS-like_dom_sf"/>
</dbReference>
<keyword evidence="4" id="KW-0238">DNA-binding</keyword>
<evidence type="ECO:0000256" key="1">
    <source>
        <dbReference type="ARBA" id="ARBA00022741"/>
    </source>
</evidence>
<organism evidence="8 9">
    <name type="scientific">Pseudodesulfovibrio piezophilus (strain DSM 21447 / JCM 15486 / C1TLV30)</name>
    <name type="common">Desulfovibrio piezophilus</name>
    <dbReference type="NCBI Taxonomy" id="1322246"/>
    <lineage>
        <taxon>Bacteria</taxon>
        <taxon>Pseudomonadati</taxon>
        <taxon>Thermodesulfobacteriota</taxon>
        <taxon>Desulfovibrionia</taxon>
        <taxon>Desulfovibrionales</taxon>
        <taxon>Desulfovibrionaceae</taxon>
    </lineage>
</organism>
<dbReference type="PROSITE" id="PS00688">
    <property type="entry name" value="SIGMA54_INTERACT_3"/>
    <property type="match status" value="1"/>
</dbReference>
<evidence type="ECO:0000256" key="5">
    <source>
        <dbReference type="ARBA" id="ARBA00023163"/>
    </source>
</evidence>
<dbReference type="SMART" id="SM00382">
    <property type="entry name" value="AAA"/>
    <property type="match status" value="1"/>
</dbReference>
<keyword evidence="9" id="KW-1185">Reference proteome</keyword>
<keyword evidence="1" id="KW-0547">Nucleotide-binding</keyword>
<dbReference type="Gene3D" id="3.30.450.20">
    <property type="entry name" value="PAS domain"/>
    <property type="match status" value="1"/>
</dbReference>
<dbReference type="Gene3D" id="1.10.10.60">
    <property type="entry name" value="Homeodomain-like"/>
    <property type="match status" value="1"/>
</dbReference>
<dbReference type="PANTHER" id="PTHR32071:SF57">
    <property type="entry name" value="C4-DICARBOXYLATE TRANSPORT TRANSCRIPTIONAL REGULATORY PROTEIN DCTD"/>
    <property type="match status" value="1"/>
</dbReference>
<proteinExistence type="predicted"/>
<evidence type="ECO:0000313" key="8">
    <source>
        <dbReference type="EMBL" id="CCH50409.1"/>
    </source>
</evidence>
<reference evidence="9" key="2">
    <citation type="journal article" date="2013" name="Stand. Genomic Sci.">
        <title>Complete genome sequence of Desulfocapsa sulfexigens, a marine deltaproteobacterium specialized in disproportionating inorganic sulfur compounds.</title>
        <authorList>
            <person name="Finster K.W."/>
            <person name="Kjeldsen K.U."/>
            <person name="Kube M."/>
            <person name="Reinhardt R."/>
            <person name="Mussmann M."/>
            <person name="Amann R."/>
            <person name="Schreiber L."/>
        </authorList>
    </citation>
    <scope>NUCLEOTIDE SEQUENCE [LARGE SCALE GENOMIC DNA]</scope>
    <source>
        <strain evidence="9">DSM 10523 / SB164P1</strain>
    </source>
</reference>
<keyword evidence="2" id="KW-0067">ATP-binding</keyword>
<keyword evidence="5" id="KW-0804">Transcription</keyword>
<dbReference type="GO" id="GO:0043565">
    <property type="term" value="F:sequence-specific DNA binding"/>
    <property type="evidence" value="ECO:0007669"/>
    <property type="project" value="InterPro"/>
</dbReference>
<dbReference type="Proteomes" id="UP000011724">
    <property type="component" value="Chromosome"/>
</dbReference>
<dbReference type="FunFam" id="3.40.50.300:FF:000006">
    <property type="entry name" value="DNA-binding transcriptional regulator NtrC"/>
    <property type="match status" value="1"/>
</dbReference>
<dbReference type="Pfam" id="PF00989">
    <property type="entry name" value="PAS"/>
    <property type="match status" value="1"/>
</dbReference>
<dbReference type="Pfam" id="PF25601">
    <property type="entry name" value="AAA_lid_14"/>
    <property type="match status" value="1"/>
</dbReference>
<sequence length="690" mass="76764">MHLLLRNDDGFEISASHIEATPSSHSPWSPLRGQRGSQVNYSQWKRFVEGRQVNLSCLNENIIDSWGRCKKMGIDPGPRNCWDFKPMTELEPFTSTLGKICGDVENTAYEAIRGKGMLMTFTNAKGRVARTCGDLKTLRQADKLNFGPGANWAEESVGTNAIGTALATGRPMQVFGEEHFCRSHHSWSCTAAPILDPHGSIWGCFDISGPSNMDHSKNLNLVLQAARALEQHLCRLYCSELEGQLGTLFSSMFNSVMTGILSLDKSGKILSANSAAEALIGTPWGTLRGRQAEEFFHYDDFIAQTKNASVHEPTVIPCRINPDLFVRALNVFSLTGTHLDTIVSICEKQTTHQFAVPAKKECFETIPPSETTPEGFEHILYSSRSMSQSILQAAKAAKTPSTVLLYGESGTGKELFARGIHQAGPRSQHPFIAINCGAFPEELVQSELFGYCGGSFTGASRKGRIGKFQQADKGVLFLDEISEMPLSQQVSLLRALEERTVVPVGGTTPQSVDVKIIAATNKNLRELVRQNQFREDLFYRLNVVGITLPSLHERGNDIVLLAEYHLNRLCTEFGIHCEGMLPEVAKTFMAYSWPGNVRELVNCIEYAINNLSDAWLREENLPHHILDKARHRINTKHTNSSKEFQLKKREEDAIREALNFHACNISKTAKALGIGRNTLYAKMERHRIQI</sequence>
<dbReference type="InterPro" id="IPR027417">
    <property type="entry name" value="P-loop_NTPase"/>
</dbReference>
<dbReference type="PATRIC" id="fig|879567.3.peg.3440"/>
<evidence type="ECO:0000259" key="7">
    <source>
        <dbReference type="PROSITE" id="PS50112"/>
    </source>
</evidence>
<dbReference type="SMART" id="SM00091">
    <property type="entry name" value="PAS"/>
    <property type="match status" value="1"/>
</dbReference>
<dbReference type="InterPro" id="IPR029016">
    <property type="entry name" value="GAF-like_dom_sf"/>
</dbReference>
<dbReference type="CDD" id="cd00130">
    <property type="entry name" value="PAS"/>
    <property type="match status" value="1"/>
</dbReference>
<accession>M1WSW2</accession>
<dbReference type="PROSITE" id="PS00675">
    <property type="entry name" value="SIGMA54_INTERACT_1"/>
    <property type="match status" value="1"/>
</dbReference>
<dbReference type="SUPFAM" id="SSF46689">
    <property type="entry name" value="Homeodomain-like"/>
    <property type="match status" value="1"/>
</dbReference>
<dbReference type="SUPFAM" id="SSF55785">
    <property type="entry name" value="PYP-like sensor domain (PAS domain)"/>
    <property type="match status" value="1"/>
</dbReference>
<dbReference type="InterPro" id="IPR058031">
    <property type="entry name" value="AAA_lid_NorR"/>
</dbReference>
<dbReference type="BioCyc" id="DPIE1322246:BN4_RS15980-MONOMER"/>
<dbReference type="PRINTS" id="PR01590">
    <property type="entry name" value="HTHFIS"/>
</dbReference>
<dbReference type="RefSeq" id="WP_015416451.1">
    <property type="nucleotide sequence ID" value="NC_020409.1"/>
</dbReference>
<dbReference type="STRING" id="1322246.BN4_20347"/>
<keyword evidence="3" id="KW-0805">Transcription regulation</keyword>
<dbReference type="InterPro" id="IPR025662">
    <property type="entry name" value="Sigma_54_int_dom_ATP-bd_1"/>
</dbReference>
<name>M1WSW2_PSEP2</name>
<dbReference type="Gene3D" id="3.30.450.40">
    <property type="match status" value="1"/>
</dbReference>
<dbReference type="Gene3D" id="3.40.50.300">
    <property type="entry name" value="P-loop containing nucleotide triphosphate hydrolases"/>
    <property type="match status" value="1"/>
</dbReference>
<dbReference type="AlphaFoldDB" id="M1WSW2"/>
<dbReference type="Gene3D" id="1.10.8.60">
    <property type="match status" value="1"/>
</dbReference>
<feature type="domain" description="Sigma-54 factor interaction" evidence="6">
    <location>
        <begin position="379"/>
        <end position="609"/>
    </location>
</feature>
<feature type="domain" description="PAS" evidence="7">
    <location>
        <begin position="245"/>
        <end position="300"/>
    </location>
</feature>
<dbReference type="SUPFAM" id="SSF55781">
    <property type="entry name" value="GAF domain-like"/>
    <property type="match status" value="1"/>
</dbReference>
<dbReference type="InterPro" id="IPR002197">
    <property type="entry name" value="HTH_Fis"/>
</dbReference>
<dbReference type="HOGENOM" id="CLU_000445_8_12_7"/>
<dbReference type="Pfam" id="PF02954">
    <property type="entry name" value="HTH_8"/>
    <property type="match status" value="1"/>
</dbReference>
<protein>
    <submittedName>
        <fullName evidence="8">Signal-transduction and transcriptional-control protein</fullName>
    </submittedName>
</protein>
<dbReference type="InterPro" id="IPR025944">
    <property type="entry name" value="Sigma_54_int_dom_CS"/>
</dbReference>
<evidence type="ECO:0000313" key="9">
    <source>
        <dbReference type="Proteomes" id="UP000011724"/>
    </source>
</evidence>
<dbReference type="PROSITE" id="PS50045">
    <property type="entry name" value="SIGMA54_INTERACT_4"/>
    <property type="match status" value="1"/>
</dbReference>
<dbReference type="InterPro" id="IPR009057">
    <property type="entry name" value="Homeodomain-like_sf"/>
</dbReference>
<dbReference type="GO" id="GO:0005524">
    <property type="term" value="F:ATP binding"/>
    <property type="evidence" value="ECO:0007669"/>
    <property type="project" value="UniProtKB-KW"/>
</dbReference>
<evidence type="ECO:0000256" key="2">
    <source>
        <dbReference type="ARBA" id="ARBA00022840"/>
    </source>
</evidence>
<dbReference type="EMBL" id="FO203427">
    <property type="protein sequence ID" value="CCH50409.1"/>
    <property type="molecule type" value="Genomic_DNA"/>
</dbReference>
<dbReference type="InterPro" id="IPR003593">
    <property type="entry name" value="AAA+_ATPase"/>
</dbReference>
<dbReference type="KEGG" id="dpi:BN4_20347"/>
<dbReference type="Pfam" id="PF00158">
    <property type="entry name" value="Sigma54_activat"/>
    <property type="match status" value="1"/>
</dbReference>
<dbReference type="SUPFAM" id="SSF52540">
    <property type="entry name" value="P-loop containing nucleoside triphosphate hydrolases"/>
    <property type="match status" value="1"/>
</dbReference>
<evidence type="ECO:0000256" key="3">
    <source>
        <dbReference type="ARBA" id="ARBA00023015"/>
    </source>
</evidence>
<dbReference type="CDD" id="cd00009">
    <property type="entry name" value="AAA"/>
    <property type="match status" value="1"/>
</dbReference>
<dbReference type="eggNOG" id="COG3284">
    <property type="taxonomic scope" value="Bacteria"/>
</dbReference>
<gene>
    <name evidence="8" type="ordered locus">BN4_20347</name>
</gene>
<dbReference type="OrthoDB" id="9763792at2"/>
<dbReference type="InterPro" id="IPR002078">
    <property type="entry name" value="Sigma_54_int"/>
</dbReference>
<dbReference type="InterPro" id="IPR003018">
    <property type="entry name" value="GAF"/>
</dbReference>
<dbReference type="PROSITE" id="PS50112">
    <property type="entry name" value="PAS"/>
    <property type="match status" value="1"/>
</dbReference>
<reference evidence="8 9" key="1">
    <citation type="journal article" date="2013" name="PLoS ONE">
        <title>The first genomic and proteomic characterization of a deep-sea sulfate reducer: insights into the piezophilic lifestyle of Desulfovibrio piezophilus.</title>
        <authorList>
            <person name="Pradel N."/>
            <person name="Ji B."/>
            <person name="Gimenez G."/>
            <person name="Talla E."/>
            <person name="Lenoble P."/>
            <person name="Garel M."/>
            <person name="Tamburini C."/>
            <person name="Fourquet P."/>
            <person name="Lebrun R."/>
            <person name="Bertin P."/>
            <person name="Denis Y."/>
            <person name="Pophillat M."/>
            <person name="Barbe V."/>
            <person name="Ollivier B."/>
            <person name="Dolla A."/>
        </authorList>
    </citation>
    <scope>NUCLEOTIDE SEQUENCE [LARGE SCALE GENOMIC DNA]</scope>
    <source>
        <strain evidence="9">DSM 10523 / SB164P1</strain>
    </source>
</reference>